<feature type="transmembrane region" description="Helical" evidence="1">
    <location>
        <begin position="197"/>
        <end position="219"/>
    </location>
</feature>
<organism evidence="2 3">
    <name type="scientific">Acetivibrio ethanolgignens</name>
    <dbReference type="NCBI Taxonomy" id="290052"/>
    <lineage>
        <taxon>Bacteria</taxon>
        <taxon>Bacillati</taxon>
        <taxon>Bacillota</taxon>
        <taxon>Clostridia</taxon>
        <taxon>Eubacteriales</taxon>
        <taxon>Oscillospiraceae</taxon>
        <taxon>Acetivibrio</taxon>
    </lineage>
</organism>
<dbReference type="Proteomes" id="UP000054874">
    <property type="component" value="Unassembled WGS sequence"/>
</dbReference>
<accession>A0A0V8QJ15</accession>
<keyword evidence="1" id="KW-1133">Transmembrane helix</keyword>
<dbReference type="RefSeq" id="WP_058351265.1">
    <property type="nucleotide sequence ID" value="NZ_CABMMD010000002.1"/>
</dbReference>
<dbReference type="OrthoDB" id="1692816at2"/>
<protein>
    <submittedName>
        <fullName evidence="2">Uncharacterized protein</fullName>
    </submittedName>
</protein>
<feature type="transmembrane region" description="Helical" evidence="1">
    <location>
        <begin position="375"/>
        <end position="398"/>
    </location>
</feature>
<dbReference type="PANTHER" id="PTHR37305">
    <property type="entry name" value="INTEGRAL MEMBRANE PROTEIN-RELATED"/>
    <property type="match status" value="1"/>
</dbReference>
<dbReference type="AlphaFoldDB" id="A0A0V8QJ15"/>
<reference evidence="2 3" key="1">
    <citation type="submission" date="2015-11" db="EMBL/GenBank/DDBJ databases">
        <title>Butyribacter intestini gen. nov., sp. nov., a butyric acid-producing bacterium of the family Lachnospiraceae isolated from the human faeces.</title>
        <authorList>
            <person name="Zou Y."/>
            <person name="Xue W."/>
            <person name="Luo G."/>
            <person name="Lv M."/>
        </authorList>
    </citation>
    <scope>NUCLEOTIDE SEQUENCE [LARGE SCALE GENOMIC DNA]</scope>
    <source>
        <strain evidence="2 3">ACET-33324</strain>
    </source>
</reference>
<dbReference type="PANTHER" id="PTHR37305:SF1">
    <property type="entry name" value="MEMBRANE PROTEIN"/>
    <property type="match status" value="1"/>
</dbReference>
<name>A0A0V8QJ15_9FIRM</name>
<evidence type="ECO:0000313" key="3">
    <source>
        <dbReference type="Proteomes" id="UP000054874"/>
    </source>
</evidence>
<dbReference type="EMBL" id="LNAM01000002">
    <property type="protein sequence ID" value="KSV60549.1"/>
    <property type="molecule type" value="Genomic_DNA"/>
</dbReference>
<keyword evidence="1" id="KW-0812">Transmembrane</keyword>
<keyword evidence="1" id="KW-0472">Membrane</keyword>
<sequence length="407" mass="45695">MIRFEIKKIFSKTANKIGLIVLLAAIAVTCYFAISSMDYVDEEGDTHTGIAAARYLRDTKAEWEGLITEDVLREVIRQNRLINETYPDSPTDIKTSNIGYSKKQGFSDIRDLINSGFSEFREHNYYRADSLSEDEVGKLYDNRILNLEKWLNSDEAKDQFSEKEKAFLVSQYQKLETPFYYEYAGGFTAALGYAPTIIMLTVLIMSFFVAGIFSNEFGWKADSVFFSSRYGRNRGTFSKIAAGLIVITGVYWLVILIYSAVVFSVAGIGGANCVIQTSWAFWKSFYNITYLQAYLLTVIGGYVGALFILAVSMLVSAKTHTTVLAVTIPFVLLFIQSFLGGFSVLSDVLGLLPDQLLQINMAIKTFTLYEIGGKVIGSVPIILTIYSVLFLIILPVLYQVYRKTEIK</sequence>
<feature type="transmembrane region" description="Helical" evidence="1">
    <location>
        <begin position="17"/>
        <end position="34"/>
    </location>
</feature>
<evidence type="ECO:0000313" key="2">
    <source>
        <dbReference type="EMBL" id="KSV60549.1"/>
    </source>
</evidence>
<proteinExistence type="predicted"/>
<evidence type="ECO:0000256" key="1">
    <source>
        <dbReference type="SAM" id="Phobius"/>
    </source>
</evidence>
<dbReference type="STRING" id="290052.ASU35_05070"/>
<feature type="transmembrane region" description="Helical" evidence="1">
    <location>
        <begin position="323"/>
        <end position="345"/>
    </location>
</feature>
<comment type="caution">
    <text evidence="2">The sequence shown here is derived from an EMBL/GenBank/DDBJ whole genome shotgun (WGS) entry which is preliminary data.</text>
</comment>
<feature type="transmembrane region" description="Helical" evidence="1">
    <location>
        <begin position="240"/>
        <end position="268"/>
    </location>
</feature>
<feature type="transmembrane region" description="Helical" evidence="1">
    <location>
        <begin position="288"/>
        <end position="311"/>
    </location>
</feature>
<gene>
    <name evidence="2" type="ORF">ASU35_05070</name>
</gene>
<keyword evidence="3" id="KW-1185">Reference proteome</keyword>